<sequence>MKHKEDYLLFWADEHTHFNYAMQWFGMGTLMMVMTFYKFVEVSRLAAVSMQTGAATGHCKSKQAGSAIVLLVRHSQEHKS</sequence>
<protein>
    <submittedName>
        <fullName evidence="2">Uncharacterized protein</fullName>
    </submittedName>
</protein>
<reference evidence="2" key="1">
    <citation type="submission" date="2021-02" db="EMBL/GenBank/DDBJ databases">
        <authorList>
            <person name="Dougan E. K."/>
            <person name="Rhodes N."/>
            <person name="Thang M."/>
            <person name="Chan C."/>
        </authorList>
    </citation>
    <scope>NUCLEOTIDE SEQUENCE</scope>
</reference>
<proteinExistence type="predicted"/>
<organism evidence="2 3">
    <name type="scientific">Symbiodinium necroappetens</name>
    <dbReference type="NCBI Taxonomy" id="1628268"/>
    <lineage>
        <taxon>Eukaryota</taxon>
        <taxon>Sar</taxon>
        <taxon>Alveolata</taxon>
        <taxon>Dinophyceae</taxon>
        <taxon>Suessiales</taxon>
        <taxon>Symbiodiniaceae</taxon>
        <taxon>Symbiodinium</taxon>
    </lineage>
</organism>
<evidence type="ECO:0000313" key="2">
    <source>
        <dbReference type="EMBL" id="CAE7344400.1"/>
    </source>
</evidence>
<keyword evidence="1" id="KW-0472">Membrane</keyword>
<accession>A0A812PB83</accession>
<gene>
    <name evidence="2" type="ORF">SNEC2469_LOCUS8909</name>
</gene>
<evidence type="ECO:0000256" key="1">
    <source>
        <dbReference type="SAM" id="Phobius"/>
    </source>
</evidence>
<name>A0A812PB83_9DINO</name>
<keyword evidence="1" id="KW-1133">Transmembrane helix</keyword>
<dbReference type="OrthoDB" id="428167at2759"/>
<dbReference type="Proteomes" id="UP000601435">
    <property type="component" value="Unassembled WGS sequence"/>
</dbReference>
<keyword evidence="1" id="KW-0812">Transmembrane</keyword>
<dbReference type="EMBL" id="CAJNJA010014539">
    <property type="protein sequence ID" value="CAE7344400.1"/>
    <property type="molecule type" value="Genomic_DNA"/>
</dbReference>
<comment type="caution">
    <text evidence="2">The sequence shown here is derived from an EMBL/GenBank/DDBJ whole genome shotgun (WGS) entry which is preliminary data.</text>
</comment>
<keyword evidence="3" id="KW-1185">Reference proteome</keyword>
<dbReference type="AlphaFoldDB" id="A0A812PB83"/>
<evidence type="ECO:0000313" key="3">
    <source>
        <dbReference type="Proteomes" id="UP000601435"/>
    </source>
</evidence>
<feature type="transmembrane region" description="Helical" evidence="1">
    <location>
        <begin position="20"/>
        <end position="40"/>
    </location>
</feature>